<proteinExistence type="predicted"/>
<dbReference type="PANTHER" id="PTHR33053">
    <property type="entry name" value="PROTEIN, PUTATIVE-RELATED"/>
    <property type="match status" value="1"/>
</dbReference>
<dbReference type="EMBL" id="GGMR01011320">
    <property type="protein sequence ID" value="MBY23939.1"/>
    <property type="molecule type" value="Transcribed_RNA"/>
</dbReference>
<organism evidence="1">
    <name type="scientific">Schizaphis graminum</name>
    <name type="common">Green bug aphid</name>
    <dbReference type="NCBI Taxonomy" id="13262"/>
    <lineage>
        <taxon>Eukaryota</taxon>
        <taxon>Metazoa</taxon>
        <taxon>Ecdysozoa</taxon>
        <taxon>Arthropoda</taxon>
        <taxon>Hexapoda</taxon>
        <taxon>Insecta</taxon>
        <taxon>Pterygota</taxon>
        <taxon>Neoptera</taxon>
        <taxon>Paraneoptera</taxon>
        <taxon>Hemiptera</taxon>
        <taxon>Sternorrhyncha</taxon>
        <taxon>Aphidomorpha</taxon>
        <taxon>Aphidoidea</taxon>
        <taxon>Aphididae</taxon>
        <taxon>Aphidini</taxon>
        <taxon>Schizaphis</taxon>
    </lineage>
</organism>
<protein>
    <recommendedName>
        <fullName evidence="2">DUF4218 domain-containing protein</fullName>
    </recommendedName>
</protein>
<sequence>MIQSSARTKRRKIKNELEIINSLYYETDNCVVLNAETEIYNNNEIKSNVMSHSQQSINNNVSSTNFSSTSTVNANLANIILSQDTTLSKISTSNQTFSEQVQNSIDHNSPPRSTLTLDFLSNWATTFNIPQNAVSGLLKGLKEHKCFSHFPVDSRTLLATPKQTSLNIQTVKPGSYFHFGLAKGILRYASSDLKSIKLAIGIDGLPISKSSGGQLWPIMAYIITDPPFHKKVFPVGIYYGFEKPKDSNEYLLEFVTEAANLINNGINLNNVHLEVSISIICCDTPAKSFILKIKGHSGFSSCTRCCIEGEYINSRVCFPYSCTKSKERTHEAYLSGLDEDYHISTESKSNLIQLPNFDIVKSFPLDYMHLVCLGVMKKLLLLWINKGPLIVRIRAKKMDELSNLLLSLNTCLPSDFARKIRGVQDIMRWKATEYRMFLLYLGPIVLKSVQNEECYHHFMVLNISMIILLSPDYKYLIGYARKLLDYFVHKFQLIYGNHLISHNIHGLLHLCDDYDQFGPLDNCSCFVFENYMKELKSLIRKHEMPLQQIVNRYFEKYSNTEDNINNITNIQKQIFAENPILKKTHKNGPLIENLTGLQYYNLSFQRMEIKIKKENDSFILTKDKQVVKCLNIISNNSEIIILGKYFKSVFPFFSEPIDSSKLDIFLVENLSDNIRSWKISEISKKVMILKNENQFVAMPILHSTI</sequence>
<name>A0A2S2P398_SCHGA</name>
<dbReference type="AlphaFoldDB" id="A0A2S2P398"/>
<gene>
    <name evidence="1" type="ORF">g.96938</name>
</gene>
<dbReference type="PANTHER" id="PTHR33053:SF24">
    <property type="entry name" value="TRANSPOSASE DOMAIN-CONTAINING PROTEIN"/>
    <property type="match status" value="1"/>
</dbReference>
<accession>A0A2S2P398</accession>
<evidence type="ECO:0008006" key="2">
    <source>
        <dbReference type="Google" id="ProtNLM"/>
    </source>
</evidence>
<evidence type="ECO:0000313" key="1">
    <source>
        <dbReference type="EMBL" id="MBY23939.1"/>
    </source>
</evidence>
<reference evidence="1" key="1">
    <citation type="submission" date="2018-04" db="EMBL/GenBank/DDBJ databases">
        <title>Transcriptome of Schizaphis graminum biotype I.</title>
        <authorList>
            <person name="Scully E.D."/>
            <person name="Geib S.M."/>
            <person name="Palmer N.A."/>
            <person name="Koch K."/>
            <person name="Bradshaw J."/>
            <person name="Heng-Moss T."/>
            <person name="Sarath G."/>
        </authorList>
    </citation>
    <scope>NUCLEOTIDE SEQUENCE</scope>
</reference>